<dbReference type="Proteomes" id="UP000663888">
    <property type="component" value="Unassembled WGS sequence"/>
</dbReference>
<comment type="caution">
    <text evidence="2">The sequence shown here is derived from an EMBL/GenBank/DDBJ whole genome shotgun (WGS) entry which is preliminary data.</text>
</comment>
<organism evidence="2 3">
    <name type="scientific">Rhizoctonia solani</name>
    <dbReference type="NCBI Taxonomy" id="456999"/>
    <lineage>
        <taxon>Eukaryota</taxon>
        <taxon>Fungi</taxon>
        <taxon>Dikarya</taxon>
        <taxon>Basidiomycota</taxon>
        <taxon>Agaricomycotina</taxon>
        <taxon>Agaricomycetes</taxon>
        <taxon>Cantharellales</taxon>
        <taxon>Ceratobasidiaceae</taxon>
        <taxon>Rhizoctonia</taxon>
    </lineage>
</organism>
<name>A0A8H2WUX2_9AGAM</name>
<gene>
    <name evidence="2" type="ORF">RDB_LOCUS4160</name>
</gene>
<feature type="compositionally biased region" description="Low complexity" evidence="1">
    <location>
        <begin position="11"/>
        <end position="33"/>
    </location>
</feature>
<reference evidence="2" key="1">
    <citation type="submission" date="2021-01" db="EMBL/GenBank/DDBJ databases">
        <authorList>
            <person name="Kaushik A."/>
        </authorList>
    </citation>
    <scope>NUCLEOTIDE SEQUENCE</scope>
    <source>
        <strain evidence="2">AG4-R118</strain>
    </source>
</reference>
<accession>A0A8H2WUX2</accession>
<feature type="compositionally biased region" description="Basic and acidic residues" evidence="1">
    <location>
        <begin position="145"/>
        <end position="159"/>
    </location>
</feature>
<feature type="region of interest" description="Disordered" evidence="1">
    <location>
        <begin position="133"/>
        <end position="159"/>
    </location>
</feature>
<sequence length="159" mass="16841">MEEQQRPPLQSVGGSSNNTSSSSVPSMSTITTPDQTKSPFSTSPSGRVSFVFPQTQRSSSRVAPKATEGVALHELPSTDIIPSSSASEPCPGQGAKAIFGPNRLRLVTDDALDDLLGSSPRLGHTIYGQDHSSVQAWVDFNQTSRSKESKRKPDGGEPS</sequence>
<evidence type="ECO:0000313" key="2">
    <source>
        <dbReference type="EMBL" id="CAE6401705.1"/>
    </source>
</evidence>
<feature type="compositionally biased region" description="Polar residues" evidence="1">
    <location>
        <begin position="133"/>
        <end position="144"/>
    </location>
</feature>
<feature type="compositionally biased region" description="Polar residues" evidence="1">
    <location>
        <begin position="34"/>
        <end position="61"/>
    </location>
</feature>
<evidence type="ECO:0000313" key="3">
    <source>
        <dbReference type="Proteomes" id="UP000663888"/>
    </source>
</evidence>
<proteinExistence type="predicted"/>
<feature type="region of interest" description="Disordered" evidence="1">
    <location>
        <begin position="1"/>
        <end position="97"/>
    </location>
</feature>
<dbReference type="AlphaFoldDB" id="A0A8H2WUX2"/>
<protein>
    <submittedName>
        <fullName evidence="2">Uncharacterized protein</fullName>
    </submittedName>
</protein>
<dbReference type="EMBL" id="CAJMWX010000105">
    <property type="protein sequence ID" value="CAE6401705.1"/>
    <property type="molecule type" value="Genomic_DNA"/>
</dbReference>
<evidence type="ECO:0000256" key="1">
    <source>
        <dbReference type="SAM" id="MobiDB-lite"/>
    </source>
</evidence>